<evidence type="ECO:0000313" key="3">
    <source>
        <dbReference type="Proteomes" id="UP000053660"/>
    </source>
</evidence>
<name>A0A0B1RX16_OESDE</name>
<keyword evidence="3" id="KW-1185">Reference proteome</keyword>
<dbReference type="Proteomes" id="UP000053660">
    <property type="component" value="Unassembled WGS sequence"/>
</dbReference>
<feature type="region of interest" description="Disordered" evidence="1">
    <location>
        <begin position="1"/>
        <end position="99"/>
    </location>
</feature>
<feature type="compositionally biased region" description="Low complexity" evidence="1">
    <location>
        <begin position="1"/>
        <end position="21"/>
    </location>
</feature>
<dbReference type="EMBL" id="KN612581">
    <property type="protein sequence ID" value="KHJ75605.1"/>
    <property type="molecule type" value="Genomic_DNA"/>
</dbReference>
<evidence type="ECO:0000256" key="1">
    <source>
        <dbReference type="SAM" id="MobiDB-lite"/>
    </source>
</evidence>
<proteinExistence type="predicted"/>
<protein>
    <submittedName>
        <fullName evidence="2">Uncharacterized protein</fullName>
    </submittedName>
</protein>
<organism evidence="2 3">
    <name type="scientific">Oesophagostomum dentatum</name>
    <name type="common">Nodular worm</name>
    <dbReference type="NCBI Taxonomy" id="61180"/>
    <lineage>
        <taxon>Eukaryota</taxon>
        <taxon>Metazoa</taxon>
        <taxon>Ecdysozoa</taxon>
        <taxon>Nematoda</taxon>
        <taxon>Chromadorea</taxon>
        <taxon>Rhabditida</taxon>
        <taxon>Rhabditina</taxon>
        <taxon>Rhabditomorpha</taxon>
        <taxon>Strongyloidea</taxon>
        <taxon>Strongylidae</taxon>
        <taxon>Oesophagostomum</taxon>
    </lineage>
</organism>
<gene>
    <name evidence="2" type="ORF">OESDEN_24779</name>
</gene>
<evidence type="ECO:0000313" key="2">
    <source>
        <dbReference type="EMBL" id="KHJ75605.1"/>
    </source>
</evidence>
<accession>A0A0B1RX16</accession>
<sequence>MIIHFSSSSFPGADSSSSSDSSSDDSDSDSGSGSDDEDKQKSGQDSNSSMGDSDVESHLLESMKASGPTTFNESIDMPALDTISQPPPPQPVQQSYQPR</sequence>
<dbReference type="AlphaFoldDB" id="A0A0B1RX16"/>
<reference evidence="2 3" key="1">
    <citation type="submission" date="2014-03" db="EMBL/GenBank/DDBJ databases">
        <title>Draft genome of the hookworm Oesophagostomum dentatum.</title>
        <authorList>
            <person name="Mitreva M."/>
        </authorList>
    </citation>
    <scope>NUCLEOTIDE SEQUENCE [LARGE SCALE GENOMIC DNA]</scope>
    <source>
        <strain evidence="2 3">OD-Hann</strain>
    </source>
</reference>